<evidence type="ECO:0000256" key="1">
    <source>
        <dbReference type="ARBA" id="ARBA00022857"/>
    </source>
</evidence>
<feature type="domain" description="Enoyl reductase (ER)" evidence="3">
    <location>
        <begin position="10"/>
        <end position="324"/>
    </location>
</feature>
<dbReference type="PANTHER" id="PTHR48106:SF18">
    <property type="entry name" value="QUINONE OXIDOREDUCTASE PIG3"/>
    <property type="match status" value="1"/>
</dbReference>
<dbReference type="RefSeq" id="WP_101682795.1">
    <property type="nucleotide sequence ID" value="NZ_PJRP01000008.1"/>
</dbReference>
<dbReference type="OrthoDB" id="9780520at2"/>
<protein>
    <submittedName>
        <fullName evidence="4">Quinone oxidoreductase</fullName>
    </submittedName>
</protein>
<dbReference type="Proteomes" id="UP000234341">
    <property type="component" value="Unassembled WGS sequence"/>
</dbReference>
<dbReference type="SMART" id="SM00829">
    <property type="entry name" value="PKS_ER"/>
    <property type="match status" value="1"/>
</dbReference>
<dbReference type="InterPro" id="IPR036291">
    <property type="entry name" value="NAD(P)-bd_dom_sf"/>
</dbReference>
<dbReference type="InterPro" id="IPR013149">
    <property type="entry name" value="ADH-like_C"/>
</dbReference>
<dbReference type="PANTHER" id="PTHR48106">
    <property type="entry name" value="QUINONE OXIDOREDUCTASE PIG3-RELATED"/>
    <property type="match status" value="1"/>
</dbReference>
<sequence length="331" mass="34988">MKAITIPSFGDADALQLADVAEPVLRPHDLLVRNHAAGVNRADINQRQGAYGRASFGDSDVMGLEIAGEVVAVGDQAHGFKAGDRVMGIVGGGGYAELARIDHRMAMPIPDGLSWIEAAAIPEVFETAHEALFHLAGLRAGERVLIHAAASGVGSAAVQLAAASGAEVFVTASGSKLAPLRELGANVLIDYREQDFLTAVKAATDDRGVDVIVDFVGAPYFERNIHALANGGRLIQVGILGGGAGANLPLERILYGHLKIIGTVMKSRTQAEKHAMTRRFREHWLPRFTAAGLKPVIDSVFPLGQAADAHRRMESNQSIGKIVLAVEPPRA</sequence>
<dbReference type="GO" id="GO:0048038">
    <property type="term" value="F:quinone binding"/>
    <property type="evidence" value="ECO:0007669"/>
    <property type="project" value="TreeGrafter"/>
</dbReference>
<accession>A0A2N5CA78</accession>
<dbReference type="Gene3D" id="3.40.50.720">
    <property type="entry name" value="NAD(P)-binding Rossmann-like Domain"/>
    <property type="match status" value="1"/>
</dbReference>
<proteinExistence type="predicted"/>
<dbReference type="NCBIfam" id="TIGR02824">
    <property type="entry name" value="quinone_pig3"/>
    <property type="match status" value="1"/>
</dbReference>
<dbReference type="Gene3D" id="3.90.180.10">
    <property type="entry name" value="Medium-chain alcohol dehydrogenases, catalytic domain"/>
    <property type="match status" value="1"/>
</dbReference>
<dbReference type="SUPFAM" id="SSF51735">
    <property type="entry name" value="NAD(P)-binding Rossmann-fold domains"/>
    <property type="match status" value="1"/>
</dbReference>
<dbReference type="EMBL" id="PJRP01000008">
    <property type="protein sequence ID" value="PLP99140.1"/>
    <property type="molecule type" value="Genomic_DNA"/>
</dbReference>
<dbReference type="Pfam" id="PF08240">
    <property type="entry name" value="ADH_N"/>
    <property type="match status" value="1"/>
</dbReference>
<dbReference type="InterPro" id="IPR014189">
    <property type="entry name" value="Quinone_OxRdtase_PIG3"/>
</dbReference>
<name>A0A2N5CA78_9BURK</name>
<comment type="caution">
    <text evidence="4">The sequence shown here is derived from an EMBL/GenBank/DDBJ whole genome shotgun (WGS) entry which is preliminary data.</text>
</comment>
<dbReference type="Pfam" id="PF00107">
    <property type="entry name" value="ADH_zinc_N"/>
    <property type="match status" value="1"/>
</dbReference>
<dbReference type="GO" id="GO:0070402">
    <property type="term" value="F:NADPH binding"/>
    <property type="evidence" value="ECO:0007669"/>
    <property type="project" value="TreeGrafter"/>
</dbReference>
<evidence type="ECO:0000313" key="4">
    <source>
        <dbReference type="EMBL" id="PLP99140.1"/>
    </source>
</evidence>
<dbReference type="GO" id="GO:0003960">
    <property type="term" value="F:quinone reductase (NADPH) activity"/>
    <property type="evidence" value="ECO:0007669"/>
    <property type="project" value="TreeGrafter"/>
</dbReference>
<dbReference type="CDD" id="cd05276">
    <property type="entry name" value="p53_inducible_oxidoreductase"/>
    <property type="match status" value="1"/>
</dbReference>
<gene>
    <name evidence="4" type="ORF">CYJ10_17730</name>
</gene>
<keyword evidence="2" id="KW-0560">Oxidoreductase</keyword>
<dbReference type="InterPro" id="IPR011032">
    <property type="entry name" value="GroES-like_sf"/>
</dbReference>
<dbReference type="InterPro" id="IPR013154">
    <property type="entry name" value="ADH-like_N"/>
</dbReference>
<dbReference type="AlphaFoldDB" id="A0A2N5CA78"/>
<evidence type="ECO:0000313" key="5">
    <source>
        <dbReference type="Proteomes" id="UP000234341"/>
    </source>
</evidence>
<dbReference type="InterPro" id="IPR020843">
    <property type="entry name" value="ER"/>
</dbReference>
<evidence type="ECO:0000256" key="2">
    <source>
        <dbReference type="ARBA" id="ARBA00023002"/>
    </source>
</evidence>
<keyword evidence="1" id="KW-0521">NADP</keyword>
<dbReference type="SUPFAM" id="SSF50129">
    <property type="entry name" value="GroES-like"/>
    <property type="match status" value="1"/>
</dbReference>
<organism evidence="4 5">
    <name type="scientific">Cupriavidus pauculus</name>
    <dbReference type="NCBI Taxonomy" id="82633"/>
    <lineage>
        <taxon>Bacteria</taxon>
        <taxon>Pseudomonadati</taxon>
        <taxon>Pseudomonadota</taxon>
        <taxon>Betaproteobacteria</taxon>
        <taxon>Burkholderiales</taxon>
        <taxon>Burkholderiaceae</taxon>
        <taxon>Cupriavidus</taxon>
    </lineage>
</organism>
<evidence type="ECO:0000259" key="3">
    <source>
        <dbReference type="SMART" id="SM00829"/>
    </source>
</evidence>
<reference evidence="4 5" key="1">
    <citation type="submission" date="2017-12" db="EMBL/GenBank/DDBJ databases">
        <title>Genome sequence of the active heterotrophic nitrifier-denitrifier, Cupriavidus pauculus UM1.</title>
        <authorList>
            <person name="Putonti C."/>
            <person name="Castignetti D."/>
        </authorList>
    </citation>
    <scope>NUCLEOTIDE SEQUENCE [LARGE SCALE GENOMIC DNA]</scope>
    <source>
        <strain evidence="4 5">UM1</strain>
    </source>
</reference>